<evidence type="ECO:0000256" key="1">
    <source>
        <dbReference type="SAM" id="Phobius"/>
    </source>
</evidence>
<proteinExistence type="predicted"/>
<name>A0ABT4W7X4_9FLAO</name>
<dbReference type="EMBL" id="JAMZNK010000004">
    <property type="protein sequence ID" value="MDA6068660.1"/>
    <property type="molecule type" value="Genomic_DNA"/>
</dbReference>
<feature type="transmembrane region" description="Helical" evidence="1">
    <location>
        <begin position="12"/>
        <end position="33"/>
    </location>
</feature>
<reference evidence="2 3" key="1">
    <citation type="journal article" date="2023" name="Chemosphere">
        <title>Whole genome analysis of Flavobacterium aziz-sancarii sp. nov., isolated from Ardley Island (Antarctica), revealed a rich resistome and bioremediation potential.</title>
        <authorList>
            <person name="Otur C."/>
            <person name="Okay S."/>
            <person name="Kurt-Kizildogan A."/>
        </authorList>
    </citation>
    <scope>NUCLEOTIDE SEQUENCE [LARGE SCALE GENOMIC DNA]</scope>
    <source>
        <strain evidence="2 3">AC</strain>
    </source>
</reference>
<keyword evidence="1" id="KW-0812">Transmembrane</keyword>
<dbReference type="Proteomes" id="UP001212170">
    <property type="component" value="Unassembled WGS sequence"/>
</dbReference>
<sequence length="148" mass="17055">MDEPLLKIFDLVVNLIANVMTIITAGLAIYIFISNKDKIKTAFNFILSYSIQMTLADLRHKIEKLNDYKTTIPEQNEEIINVLHEIEGHILGNEYLKDKLAVQLKKINNFTRIRNPVVLLEPQKRSLVSELKESVRNLDLSNFTDTIT</sequence>
<keyword evidence="3" id="KW-1185">Reference proteome</keyword>
<protein>
    <submittedName>
        <fullName evidence="2">Uncharacterized protein</fullName>
    </submittedName>
</protein>
<organism evidence="2 3">
    <name type="scientific">Flavobacterium azizsancarii</name>
    <dbReference type="NCBI Taxonomy" id="2961580"/>
    <lineage>
        <taxon>Bacteria</taxon>
        <taxon>Pseudomonadati</taxon>
        <taxon>Bacteroidota</taxon>
        <taxon>Flavobacteriia</taxon>
        <taxon>Flavobacteriales</taxon>
        <taxon>Flavobacteriaceae</taxon>
        <taxon>Flavobacterium</taxon>
    </lineage>
</organism>
<gene>
    <name evidence="2" type="ORF">NJT12_03415</name>
</gene>
<comment type="caution">
    <text evidence="2">The sequence shown here is derived from an EMBL/GenBank/DDBJ whole genome shotgun (WGS) entry which is preliminary data.</text>
</comment>
<accession>A0ABT4W7X4</accession>
<dbReference type="RefSeq" id="WP_271334528.1">
    <property type="nucleotide sequence ID" value="NZ_JAMZNK010000004.1"/>
</dbReference>
<evidence type="ECO:0000313" key="2">
    <source>
        <dbReference type="EMBL" id="MDA6068660.1"/>
    </source>
</evidence>
<keyword evidence="1" id="KW-1133">Transmembrane helix</keyword>
<evidence type="ECO:0000313" key="3">
    <source>
        <dbReference type="Proteomes" id="UP001212170"/>
    </source>
</evidence>
<keyword evidence="1" id="KW-0472">Membrane</keyword>